<protein>
    <recommendedName>
        <fullName evidence="3">DUF4398 domain-containing protein</fullName>
    </recommendedName>
</protein>
<proteinExistence type="predicted"/>
<evidence type="ECO:0000313" key="2">
    <source>
        <dbReference type="Proteomes" id="UP000675880"/>
    </source>
</evidence>
<keyword evidence="2" id="KW-1185">Reference proteome</keyword>
<organism evidence="1 2">
    <name type="scientific">Nitrospira defluvii</name>
    <dbReference type="NCBI Taxonomy" id="330214"/>
    <lineage>
        <taxon>Bacteria</taxon>
        <taxon>Pseudomonadati</taxon>
        <taxon>Nitrospirota</taxon>
        <taxon>Nitrospiria</taxon>
        <taxon>Nitrospirales</taxon>
        <taxon>Nitrospiraceae</taxon>
        <taxon>Nitrospira</taxon>
    </lineage>
</organism>
<evidence type="ECO:0008006" key="3">
    <source>
        <dbReference type="Google" id="ProtNLM"/>
    </source>
</evidence>
<evidence type="ECO:0000313" key="1">
    <source>
        <dbReference type="EMBL" id="CAE6770535.1"/>
    </source>
</evidence>
<dbReference type="Proteomes" id="UP000675880">
    <property type="component" value="Unassembled WGS sequence"/>
</dbReference>
<name>A0ABN7LUV6_9BACT</name>
<accession>A0ABN7LUV6</accession>
<dbReference type="EMBL" id="CAJNBJ010000017">
    <property type="protein sequence ID" value="CAE6770535.1"/>
    <property type="molecule type" value="Genomic_DNA"/>
</dbReference>
<gene>
    <name evidence="1" type="ORF">NSPZN2_40261</name>
</gene>
<sequence>MFRARSNWTRRWMAAKQLERRGTVRPMSCARAIALLVALLAGCASESSDWATGPRSVEATRAMELAYHYREQALTLSRLADAFEWEPRGEALHNVASAEDSSRRAHIQYLRIQAASAFERARVYREQIPHNQVY</sequence>
<comment type="caution">
    <text evidence="1">The sequence shown here is derived from an EMBL/GenBank/DDBJ whole genome shotgun (WGS) entry which is preliminary data.</text>
</comment>
<reference evidence="1 2" key="1">
    <citation type="submission" date="2021-02" db="EMBL/GenBank/DDBJ databases">
        <authorList>
            <person name="Han P."/>
        </authorList>
    </citation>
    <scope>NUCLEOTIDE SEQUENCE [LARGE SCALE GENOMIC DNA]</scope>
    <source>
        <strain evidence="1">Candidatus Nitrospira sp. ZN2</strain>
    </source>
</reference>